<name>A0A1B8AXI3_FUSPO</name>
<organism evidence="1 2">
    <name type="scientific">Fusarium poae</name>
    <dbReference type="NCBI Taxonomy" id="36050"/>
    <lineage>
        <taxon>Eukaryota</taxon>
        <taxon>Fungi</taxon>
        <taxon>Dikarya</taxon>
        <taxon>Ascomycota</taxon>
        <taxon>Pezizomycotina</taxon>
        <taxon>Sordariomycetes</taxon>
        <taxon>Hypocreomycetidae</taxon>
        <taxon>Hypocreales</taxon>
        <taxon>Nectriaceae</taxon>
        <taxon>Fusarium</taxon>
    </lineage>
</organism>
<dbReference type="EMBL" id="LYXU01000002">
    <property type="protein sequence ID" value="OBS25086.1"/>
    <property type="molecule type" value="Genomic_DNA"/>
</dbReference>
<protein>
    <submittedName>
        <fullName evidence="1">Uncharacterized protein</fullName>
    </submittedName>
</protein>
<sequence>MDPSYNQPLSEDQMNIAIYQAERTFFTDFLCRVSDETRRYHPSSNYPSSPPVIIDVPRTETDVMELIMFSKIGCTKLLNGYRKLGFGPSHVMVPLKNRDANDGQQTGFVRFLEAIYEANTLIYGRAAILAIFEWFIQLQNNIHHPSASDLGPTTRSHMTAPGRPRSPIDHLTEMLKWQTAGPTIQRRGVNLTCIMIEKLCAKGAVIDLYQDRFLTNQQTGKLKRPRNAVEIAMMPQCPAFFLQAFLSSRTRQEEQFVAIGPIWKSSGADLPRGMHYAVTNMEWIITRIYRDIFGVTKHVNGHLRIDREYEHKLSLLNDSSWTDNVELRALRNLVGVVERILYEINEFDVQQGEDFKDNSWFRLCYAVSDLADTSYRANYEESSKYFGDRRHQFVIDPSWDPRFEWMEAELDKQILKSDSHISRTARDEVASVWREMILEKGGDRWWDVEEERDFYVMSGEVEQVLEDNALRETNALPL</sequence>
<proteinExistence type="predicted"/>
<reference evidence="1 2" key="1">
    <citation type="submission" date="2016-06" db="EMBL/GenBank/DDBJ databases">
        <title>Living apart together: crosstalk between the core and supernumerary genomes in a fungal plant pathogen.</title>
        <authorList>
            <person name="Vanheule A."/>
            <person name="Audenaert K."/>
            <person name="Warris S."/>
            <person name="Van De Geest H."/>
            <person name="Schijlen E."/>
            <person name="Hofte M."/>
            <person name="De Saeger S."/>
            <person name="Haesaert G."/>
            <person name="Waalwijk C."/>
            <person name="Van Der Lee T."/>
        </authorList>
    </citation>
    <scope>NUCLEOTIDE SEQUENCE [LARGE SCALE GENOMIC DNA]</scope>
    <source>
        <strain evidence="1 2">2516</strain>
    </source>
</reference>
<dbReference type="OMA" id="WIVAGIH"/>
<comment type="caution">
    <text evidence="1">The sequence shown here is derived from an EMBL/GenBank/DDBJ whole genome shotgun (WGS) entry which is preliminary data.</text>
</comment>
<dbReference type="Proteomes" id="UP000091967">
    <property type="component" value="Unassembled WGS sequence"/>
</dbReference>
<evidence type="ECO:0000313" key="1">
    <source>
        <dbReference type="EMBL" id="OBS25086.1"/>
    </source>
</evidence>
<evidence type="ECO:0000313" key="2">
    <source>
        <dbReference type="Proteomes" id="UP000091967"/>
    </source>
</evidence>
<dbReference type="OrthoDB" id="5056238at2759"/>
<accession>A0A1B8AXI3</accession>
<keyword evidence="2" id="KW-1185">Reference proteome</keyword>
<dbReference type="AlphaFoldDB" id="A0A1B8AXI3"/>
<gene>
    <name evidence="1" type="ORF">FPOA_05621</name>
</gene>